<sequence length="128" mass="13868">MTLRRRAWTAFRSLLAVLLAFAAVFAVNLLGSWLAAWLVLPAGGSPRLAWDLLWVVLSGIAGAWVAVRSAPCTPRGHALAFLLLMLAMDTAAVVRMGADFPLWFSAGLLLTLPLQVWLGMRLALGRSR</sequence>
<dbReference type="EMBL" id="CP011144">
    <property type="protein sequence ID" value="AKC87103.1"/>
    <property type="molecule type" value="Genomic_DNA"/>
</dbReference>
<evidence type="ECO:0000256" key="1">
    <source>
        <dbReference type="SAM" id="Phobius"/>
    </source>
</evidence>
<accession>A0A0E3Z224</accession>
<dbReference type="OrthoDB" id="6047591at2"/>
<gene>
    <name evidence="2" type="ORF">WQ53_10455</name>
</gene>
<reference evidence="2 3" key="1">
    <citation type="journal article" date="2015" name="Genome Announc.">
        <title>Complete Genome Sequence of Pseudoxanthomonas suwonensis Strain J1, a Cellulose-Degrading Bacterium Isolated from Leaf- and Wood-Enriched Soil.</title>
        <authorList>
            <person name="Hou L."/>
            <person name="Jiang J."/>
            <person name="Xu Z."/>
            <person name="Zhou Y."/>
            <person name="Leung F.C."/>
        </authorList>
    </citation>
    <scope>NUCLEOTIDE SEQUENCE [LARGE SCALE GENOMIC DNA]</scope>
    <source>
        <strain evidence="2 3">J1</strain>
    </source>
</reference>
<name>A0A0E3Z224_9GAMM</name>
<keyword evidence="1" id="KW-1133">Transmembrane helix</keyword>
<keyword evidence="1" id="KW-0812">Transmembrane</keyword>
<evidence type="ECO:0008006" key="4">
    <source>
        <dbReference type="Google" id="ProtNLM"/>
    </source>
</evidence>
<keyword evidence="3" id="KW-1185">Reference proteome</keyword>
<protein>
    <recommendedName>
        <fullName evidence="4">Transmembrane protein</fullName>
    </recommendedName>
</protein>
<feature type="transmembrane region" description="Helical" evidence="1">
    <location>
        <begin position="102"/>
        <end position="124"/>
    </location>
</feature>
<proteinExistence type="predicted"/>
<dbReference type="AlphaFoldDB" id="A0A0E3Z224"/>
<dbReference type="KEGG" id="psuw:WQ53_10455"/>
<feature type="transmembrane region" description="Helical" evidence="1">
    <location>
        <begin position="12"/>
        <end position="36"/>
    </location>
</feature>
<dbReference type="PATRIC" id="fig|314722.6.peg.2254"/>
<feature type="transmembrane region" description="Helical" evidence="1">
    <location>
        <begin position="48"/>
        <end position="67"/>
    </location>
</feature>
<evidence type="ECO:0000313" key="3">
    <source>
        <dbReference type="Proteomes" id="UP000033067"/>
    </source>
</evidence>
<keyword evidence="1" id="KW-0472">Membrane</keyword>
<dbReference type="Proteomes" id="UP000033067">
    <property type="component" value="Chromosome"/>
</dbReference>
<dbReference type="RefSeq" id="WP_052632103.1">
    <property type="nucleotide sequence ID" value="NZ_CP011144.1"/>
</dbReference>
<organism evidence="2 3">
    <name type="scientific">Pseudoxanthomonas suwonensis</name>
    <dbReference type="NCBI Taxonomy" id="314722"/>
    <lineage>
        <taxon>Bacteria</taxon>
        <taxon>Pseudomonadati</taxon>
        <taxon>Pseudomonadota</taxon>
        <taxon>Gammaproteobacteria</taxon>
        <taxon>Lysobacterales</taxon>
        <taxon>Lysobacteraceae</taxon>
        <taxon>Pseudoxanthomonas</taxon>
    </lineage>
</organism>
<evidence type="ECO:0000313" key="2">
    <source>
        <dbReference type="EMBL" id="AKC87103.1"/>
    </source>
</evidence>
<feature type="transmembrane region" description="Helical" evidence="1">
    <location>
        <begin position="79"/>
        <end position="96"/>
    </location>
</feature>